<evidence type="ECO:0000256" key="3">
    <source>
        <dbReference type="ARBA" id="ARBA00022692"/>
    </source>
</evidence>
<dbReference type="Proteomes" id="UP001229244">
    <property type="component" value="Unassembled WGS sequence"/>
</dbReference>
<feature type="transmembrane region" description="Helical" evidence="6">
    <location>
        <begin position="88"/>
        <end position="112"/>
    </location>
</feature>
<feature type="transmembrane region" description="Helical" evidence="6">
    <location>
        <begin position="124"/>
        <end position="143"/>
    </location>
</feature>
<feature type="transmembrane region" description="Helical" evidence="6">
    <location>
        <begin position="204"/>
        <end position="221"/>
    </location>
</feature>
<dbReference type="Pfam" id="PF01027">
    <property type="entry name" value="Bax1-I"/>
    <property type="match status" value="1"/>
</dbReference>
<dbReference type="CDD" id="cd10432">
    <property type="entry name" value="BI-1-like_bacterial"/>
    <property type="match status" value="1"/>
</dbReference>
<proteinExistence type="inferred from homology"/>
<dbReference type="PANTHER" id="PTHR23291:SF50">
    <property type="entry name" value="PROTEIN LIFEGUARD 4"/>
    <property type="match status" value="1"/>
</dbReference>
<evidence type="ECO:0000256" key="6">
    <source>
        <dbReference type="RuleBase" id="RU004379"/>
    </source>
</evidence>
<reference evidence="7" key="1">
    <citation type="submission" date="2023-07" db="EMBL/GenBank/DDBJ databases">
        <title>Genomic Encyclopedia of Type Strains, Phase IV (KMG-IV): sequencing the most valuable type-strain genomes for metagenomic binning, comparative biology and taxonomic classification.</title>
        <authorList>
            <person name="Goeker M."/>
        </authorList>
    </citation>
    <scope>NUCLEOTIDE SEQUENCE</scope>
    <source>
        <strain evidence="7">DSM 21202</strain>
    </source>
</reference>
<keyword evidence="3 6" id="KW-0812">Transmembrane</keyword>
<comment type="caution">
    <text evidence="7">The sequence shown here is derived from an EMBL/GenBank/DDBJ whole genome shotgun (WGS) entry which is preliminary data.</text>
</comment>
<comment type="similarity">
    <text evidence="2 6">Belongs to the BI1 family.</text>
</comment>
<feature type="transmembrane region" description="Helical" evidence="6">
    <location>
        <begin position="250"/>
        <end position="266"/>
    </location>
</feature>
<organism evidence="7 8">
    <name type="scientific">Amorphus orientalis</name>
    <dbReference type="NCBI Taxonomy" id="649198"/>
    <lineage>
        <taxon>Bacteria</taxon>
        <taxon>Pseudomonadati</taxon>
        <taxon>Pseudomonadota</taxon>
        <taxon>Alphaproteobacteria</taxon>
        <taxon>Hyphomicrobiales</taxon>
        <taxon>Amorphaceae</taxon>
        <taxon>Amorphus</taxon>
    </lineage>
</organism>
<evidence type="ECO:0000313" key="7">
    <source>
        <dbReference type="EMBL" id="MDQ0317233.1"/>
    </source>
</evidence>
<feature type="transmembrane region" description="Helical" evidence="6">
    <location>
        <begin position="149"/>
        <end position="168"/>
    </location>
</feature>
<dbReference type="GO" id="GO:0005886">
    <property type="term" value="C:plasma membrane"/>
    <property type="evidence" value="ECO:0007669"/>
    <property type="project" value="TreeGrafter"/>
</dbReference>
<feature type="transmembrane region" description="Helical" evidence="6">
    <location>
        <begin position="180"/>
        <end position="198"/>
    </location>
</feature>
<keyword evidence="5 6" id="KW-0472">Membrane</keyword>
<comment type="subcellular location">
    <subcellularLocation>
        <location evidence="1">Membrane</location>
        <topology evidence="1">Multi-pass membrane protein</topology>
    </subcellularLocation>
</comment>
<dbReference type="PANTHER" id="PTHR23291">
    <property type="entry name" value="BAX INHIBITOR-RELATED"/>
    <property type="match status" value="1"/>
</dbReference>
<dbReference type="AlphaFoldDB" id="A0AAE4AUB4"/>
<evidence type="ECO:0000256" key="1">
    <source>
        <dbReference type="ARBA" id="ARBA00004141"/>
    </source>
</evidence>
<gene>
    <name evidence="7" type="ORF">J2S73_003710</name>
</gene>
<evidence type="ECO:0000256" key="4">
    <source>
        <dbReference type="ARBA" id="ARBA00022989"/>
    </source>
</evidence>
<dbReference type="InterPro" id="IPR006214">
    <property type="entry name" value="Bax_inhibitor_1-related"/>
</dbReference>
<feature type="transmembrane region" description="Helical" evidence="6">
    <location>
        <begin position="36"/>
        <end position="59"/>
    </location>
</feature>
<name>A0AAE4AUB4_9HYPH</name>
<protein>
    <submittedName>
        <fullName evidence="7">FtsH-binding integral membrane protein</fullName>
    </submittedName>
</protein>
<keyword evidence="4 6" id="KW-1133">Transmembrane helix</keyword>
<dbReference type="EMBL" id="JAUSUL010000004">
    <property type="protein sequence ID" value="MDQ0317233.1"/>
    <property type="molecule type" value="Genomic_DNA"/>
</dbReference>
<accession>A0AAE4AUB4</accession>
<evidence type="ECO:0000313" key="8">
    <source>
        <dbReference type="Proteomes" id="UP001229244"/>
    </source>
</evidence>
<sequence>MSTFDRNSVGRAQGYATGRAEAGVIDQGLRAYMTKVYNLMAIGLAVTGLVAIGAFYMAVTGDAGSAAQMSGGGAAQIGQGMYLTSFGLALYASPLKWVVMLAPLGMVFFLSFRVQNMSVSGAQTAFWVFAALMGLSLSSIFLVFTGQSIARVFFITAASFGALSLYGYTTKKDLSGWGSFLFMGLIGIIIASLVNLFIGSSALQFAISVIGVLVFAGLTAYDTQQIKEMYYVGDDSSVAGKKAIMGALRLYLDFINLFMMLLQLFGNRQ</sequence>
<dbReference type="RefSeq" id="WP_306887134.1">
    <property type="nucleotide sequence ID" value="NZ_JAUSUL010000004.1"/>
</dbReference>
<evidence type="ECO:0000256" key="2">
    <source>
        <dbReference type="ARBA" id="ARBA00010350"/>
    </source>
</evidence>
<keyword evidence="8" id="KW-1185">Reference proteome</keyword>
<evidence type="ECO:0000256" key="5">
    <source>
        <dbReference type="ARBA" id="ARBA00023136"/>
    </source>
</evidence>